<dbReference type="EMBL" id="LR215974">
    <property type="protein sequence ID" value="VFB04707.1"/>
    <property type="molecule type" value="Genomic_DNA"/>
</dbReference>
<dbReference type="KEGG" id="ctai:NCTC12078_02745"/>
<evidence type="ECO:0000313" key="1">
    <source>
        <dbReference type="EMBL" id="VFB04707.1"/>
    </source>
</evidence>
<name>A0A4U8WE39_9FLAO</name>
<gene>
    <name evidence="1" type="ORF">NCTC12078_02745</name>
</gene>
<organism evidence="1 2">
    <name type="scientific">Chryseobacterium taihuense</name>
    <dbReference type="NCBI Taxonomy" id="1141221"/>
    <lineage>
        <taxon>Bacteria</taxon>
        <taxon>Pseudomonadati</taxon>
        <taxon>Bacteroidota</taxon>
        <taxon>Flavobacteriia</taxon>
        <taxon>Flavobacteriales</taxon>
        <taxon>Weeksellaceae</taxon>
        <taxon>Chryseobacterium group</taxon>
        <taxon>Chryseobacterium</taxon>
    </lineage>
</organism>
<accession>A0A4U8WE39</accession>
<sequence length="443" mass="52977">MIRILLFFYGSLITLFSCQQKNDNNISFKTEETSFNGYIPPAKLDSMLNEKFLLNNFYTSDNEQKEFSFYTPVASAKVYENIIDEKGKSIYPDYPEHLLSEIFFTKSGKLSSYENLNRKNKFTVIYNSKNLVNFYIRQEFDNILKEEKNEITEYKYDDNGNLTSEYKYQKNPKGFELWHYAEYKYSTENGNIYVQKNLLEKFATYYFNKSKLTFDSGKRLIKKEDYSQNVLARGRVITSEKNYYYENSSFPGKVTRIESIATTDRSSEKETFKYDQYGNLIGYVQTTKPETYITTKKNNYLAKNKIEYISEHKTMKSYQIMGAQIDPDEHKDHEIITSDDMGNILLKENVKNKSKKNYFSYKYLFDSHKNWTEKLVKEHTYIPKEYLNEDVKEDSYIKYRREINYSDFKESIPLKKTDLEAAEMFRKEILKREKFYETFKNLE</sequence>
<dbReference type="Proteomes" id="UP000290013">
    <property type="component" value="Chromosome"/>
</dbReference>
<protein>
    <submittedName>
        <fullName evidence="1">YD repeat (Two copies)</fullName>
    </submittedName>
</protein>
<dbReference type="AlphaFoldDB" id="A0A4U8WE39"/>
<dbReference type="PROSITE" id="PS51257">
    <property type="entry name" value="PROKAR_LIPOPROTEIN"/>
    <property type="match status" value="1"/>
</dbReference>
<proteinExistence type="predicted"/>
<evidence type="ECO:0000313" key="2">
    <source>
        <dbReference type="Proteomes" id="UP000290013"/>
    </source>
</evidence>
<dbReference type="RefSeq" id="WP_130914894.1">
    <property type="nucleotide sequence ID" value="NZ_LR215974.1"/>
</dbReference>
<reference evidence="1 2" key="1">
    <citation type="submission" date="2019-02" db="EMBL/GenBank/DDBJ databases">
        <authorList>
            <consortium name="Pathogen Informatics"/>
        </authorList>
    </citation>
    <scope>NUCLEOTIDE SEQUENCE [LARGE SCALE GENOMIC DNA]</scope>
    <source>
        <strain evidence="1 2">3012STDY6944375</strain>
    </source>
</reference>